<accession>A0ACC1LTY9</accession>
<organism evidence="1 2">
    <name type="scientific">Coemansia aciculifera</name>
    <dbReference type="NCBI Taxonomy" id="417176"/>
    <lineage>
        <taxon>Eukaryota</taxon>
        <taxon>Fungi</taxon>
        <taxon>Fungi incertae sedis</taxon>
        <taxon>Zoopagomycota</taxon>
        <taxon>Kickxellomycotina</taxon>
        <taxon>Kickxellomycetes</taxon>
        <taxon>Kickxellales</taxon>
        <taxon>Kickxellaceae</taxon>
        <taxon>Coemansia</taxon>
    </lineage>
</organism>
<gene>
    <name evidence="1" type="ORF">IWW38_005838</name>
</gene>
<feature type="non-terminal residue" evidence="1">
    <location>
        <position position="395"/>
    </location>
</feature>
<proteinExistence type="predicted"/>
<dbReference type="Proteomes" id="UP001139981">
    <property type="component" value="Unassembled WGS sequence"/>
</dbReference>
<evidence type="ECO:0000313" key="2">
    <source>
        <dbReference type="Proteomes" id="UP001139981"/>
    </source>
</evidence>
<keyword evidence="2" id="KW-1185">Reference proteome</keyword>
<dbReference type="EMBL" id="JANBVB010002987">
    <property type="protein sequence ID" value="KAJ2881131.1"/>
    <property type="molecule type" value="Genomic_DNA"/>
</dbReference>
<comment type="caution">
    <text evidence="1">The sequence shown here is derived from an EMBL/GenBank/DDBJ whole genome shotgun (WGS) entry which is preliminary data.</text>
</comment>
<reference evidence="1" key="1">
    <citation type="submission" date="2022-07" db="EMBL/GenBank/DDBJ databases">
        <title>Phylogenomic reconstructions and comparative analyses of Kickxellomycotina fungi.</title>
        <authorList>
            <person name="Reynolds N.K."/>
            <person name="Stajich J.E."/>
            <person name="Barry K."/>
            <person name="Grigoriev I.V."/>
            <person name="Crous P."/>
            <person name="Smith M.E."/>
        </authorList>
    </citation>
    <scope>NUCLEOTIDE SEQUENCE</scope>
    <source>
        <strain evidence="1">CBS 190363</strain>
    </source>
</reference>
<name>A0ACC1LTY9_9FUNG</name>
<evidence type="ECO:0000313" key="1">
    <source>
        <dbReference type="EMBL" id="KAJ2881131.1"/>
    </source>
</evidence>
<sequence length="395" mass="43006">MRNSQFPPTYAQNVRPSVASQKSDASPDSNIPIDHASDASSVVTQSTSSSLSTSSLQSADNARNQKYAAACEILTFKSLPPGVVHRLGGLVSATSVKLIENDQSRTRELWFDDLRAEIKHHALAIGCSYIVGYTEHVTIRDEIILLVAYGTAAVLDFGPDPEQRGLAVEREGSGYYHAPPSTALRAADMESPMFRPMDPQTTPQLPPPLRRRLSQLHSRGDEAEHATEHEHHAKPLGCRMCHASHDRQSLPYPMRFFRCGYCQKKAVPEILLTTIDVPLELDVIDGESCMIEAHICRPGSKSGGTANGPAAQGSAAKPTESDNIPLPSGGTADGDKWRWFGMNKGANVGPDSKLSGEAYAAHISDALPFVHYDLHRQLLYKLSVHGMNAIFGLKY</sequence>
<protein>
    <submittedName>
        <fullName evidence="1">Uncharacterized protein</fullName>
    </submittedName>
</protein>